<dbReference type="PANTHER" id="PTHR47268:SF4">
    <property type="entry name" value="ACYLPHOSPHATASE"/>
    <property type="match status" value="1"/>
</dbReference>
<feature type="active site" evidence="5">
    <location>
        <position position="36"/>
    </location>
</feature>
<evidence type="ECO:0000313" key="9">
    <source>
        <dbReference type="EMBL" id="WFT73028.1"/>
    </source>
</evidence>
<evidence type="ECO:0000259" key="8">
    <source>
        <dbReference type="PROSITE" id="PS51160"/>
    </source>
</evidence>
<feature type="active site" evidence="5">
    <location>
        <position position="18"/>
    </location>
</feature>
<reference evidence="9 10" key="1">
    <citation type="submission" date="2023-04" db="EMBL/GenBank/DDBJ databases">
        <title>Genome sequence of Halobacillus naozhouensis KACC 21980.</title>
        <authorList>
            <person name="Kim S."/>
            <person name="Heo J."/>
            <person name="Kwon S.-W."/>
        </authorList>
    </citation>
    <scope>NUCLEOTIDE SEQUENCE [LARGE SCALE GENOMIC DNA]</scope>
    <source>
        <strain evidence="9 10">KCTC 13234</strain>
    </source>
</reference>
<dbReference type="Pfam" id="PF00708">
    <property type="entry name" value="Acylphosphatase"/>
    <property type="match status" value="1"/>
</dbReference>
<dbReference type="PROSITE" id="PS00151">
    <property type="entry name" value="ACYLPHOSPHATASE_2"/>
    <property type="match status" value="1"/>
</dbReference>
<evidence type="ECO:0000256" key="6">
    <source>
        <dbReference type="RuleBase" id="RU000553"/>
    </source>
</evidence>
<dbReference type="EC" id="3.6.1.7" evidence="2 5"/>
<dbReference type="SUPFAM" id="SSF54975">
    <property type="entry name" value="Acylphosphatase/BLUF domain-like"/>
    <property type="match status" value="1"/>
</dbReference>
<accession>A0ABY8IV15</accession>
<keyword evidence="10" id="KW-1185">Reference proteome</keyword>
<evidence type="ECO:0000313" key="10">
    <source>
        <dbReference type="Proteomes" id="UP001221597"/>
    </source>
</evidence>
<dbReference type="InterPro" id="IPR036046">
    <property type="entry name" value="Acylphosphatase-like_dom_sf"/>
</dbReference>
<sequence length="91" mass="10060">MPRKQIVVHGRVQGVGFRAATEQVASQYSLTGWVKNNPDGTVEIEAEGNEHELASFIKVIKKGPNPFAKVQSLDITNLKSEKGSKDFRTLH</sequence>
<dbReference type="RefSeq" id="WP_283075057.1">
    <property type="nucleotide sequence ID" value="NZ_CP121671.1"/>
</dbReference>
<name>A0ABY8IV15_9BACI</name>
<dbReference type="InterPro" id="IPR017968">
    <property type="entry name" value="Acylphosphatase_CS"/>
</dbReference>
<comment type="similarity">
    <text evidence="1 7">Belongs to the acylphosphatase family.</text>
</comment>
<gene>
    <name evidence="9" type="ORF">P9989_11465</name>
</gene>
<dbReference type="InterPro" id="IPR020456">
    <property type="entry name" value="Acylphosphatase"/>
</dbReference>
<dbReference type="Proteomes" id="UP001221597">
    <property type="component" value="Chromosome"/>
</dbReference>
<dbReference type="PROSITE" id="PS00150">
    <property type="entry name" value="ACYLPHOSPHATASE_1"/>
    <property type="match status" value="1"/>
</dbReference>
<dbReference type="PROSITE" id="PS51160">
    <property type="entry name" value="ACYLPHOSPHATASE_3"/>
    <property type="match status" value="1"/>
</dbReference>
<dbReference type="GO" id="GO:0003998">
    <property type="term" value="F:acylphosphatase activity"/>
    <property type="evidence" value="ECO:0007669"/>
    <property type="project" value="UniProtKB-EC"/>
</dbReference>
<proteinExistence type="inferred from homology"/>
<keyword evidence="5 6" id="KW-0378">Hydrolase</keyword>
<evidence type="ECO:0000256" key="3">
    <source>
        <dbReference type="ARBA" id="ARBA00015991"/>
    </source>
</evidence>
<evidence type="ECO:0000256" key="1">
    <source>
        <dbReference type="ARBA" id="ARBA00005614"/>
    </source>
</evidence>
<organism evidence="9 10">
    <name type="scientific">Halobacillus naozhouensis</name>
    <dbReference type="NCBI Taxonomy" id="554880"/>
    <lineage>
        <taxon>Bacteria</taxon>
        <taxon>Bacillati</taxon>
        <taxon>Bacillota</taxon>
        <taxon>Bacilli</taxon>
        <taxon>Bacillales</taxon>
        <taxon>Bacillaceae</taxon>
        <taxon>Halobacillus</taxon>
    </lineage>
</organism>
<dbReference type="Gene3D" id="3.30.70.100">
    <property type="match status" value="1"/>
</dbReference>
<comment type="catalytic activity">
    <reaction evidence="4 5 6">
        <text>an acyl phosphate + H2O = a carboxylate + phosphate + H(+)</text>
        <dbReference type="Rhea" id="RHEA:14965"/>
        <dbReference type="ChEBI" id="CHEBI:15377"/>
        <dbReference type="ChEBI" id="CHEBI:15378"/>
        <dbReference type="ChEBI" id="CHEBI:29067"/>
        <dbReference type="ChEBI" id="CHEBI:43474"/>
        <dbReference type="ChEBI" id="CHEBI:59918"/>
        <dbReference type="EC" id="3.6.1.7"/>
    </reaction>
</comment>
<evidence type="ECO:0000256" key="7">
    <source>
        <dbReference type="RuleBase" id="RU004168"/>
    </source>
</evidence>
<feature type="domain" description="Acylphosphatase-like" evidence="8">
    <location>
        <begin position="3"/>
        <end position="91"/>
    </location>
</feature>
<dbReference type="InterPro" id="IPR001792">
    <property type="entry name" value="Acylphosphatase-like_dom"/>
</dbReference>
<evidence type="ECO:0000256" key="5">
    <source>
        <dbReference type="PROSITE-ProRule" id="PRU00520"/>
    </source>
</evidence>
<evidence type="ECO:0000256" key="4">
    <source>
        <dbReference type="ARBA" id="ARBA00047645"/>
    </source>
</evidence>
<protein>
    <recommendedName>
        <fullName evidence="3 5">Acylphosphatase</fullName>
        <ecNumber evidence="2 5">3.6.1.7</ecNumber>
    </recommendedName>
</protein>
<evidence type="ECO:0000256" key="2">
    <source>
        <dbReference type="ARBA" id="ARBA00012150"/>
    </source>
</evidence>
<dbReference type="PANTHER" id="PTHR47268">
    <property type="entry name" value="ACYLPHOSPHATASE"/>
    <property type="match status" value="1"/>
</dbReference>
<dbReference type="PRINTS" id="PR00112">
    <property type="entry name" value="ACYLPHPHTASE"/>
</dbReference>
<dbReference type="EMBL" id="CP121671">
    <property type="protein sequence ID" value="WFT73028.1"/>
    <property type="molecule type" value="Genomic_DNA"/>
</dbReference>